<feature type="signal peptide" evidence="1">
    <location>
        <begin position="1"/>
        <end position="25"/>
    </location>
</feature>
<dbReference type="Proteomes" id="UP000198287">
    <property type="component" value="Unassembled WGS sequence"/>
</dbReference>
<organism evidence="2 3">
    <name type="scientific">Folsomia candida</name>
    <name type="common">Springtail</name>
    <dbReference type="NCBI Taxonomy" id="158441"/>
    <lineage>
        <taxon>Eukaryota</taxon>
        <taxon>Metazoa</taxon>
        <taxon>Ecdysozoa</taxon>
        <taxon>Arthropoda</taxon>
        <taxon>Hexapoda</taxon>
        <taxon>Collembola</taxon>
        <taxon>Entomobryomorpha</taxon>
        <taxon>Isotomoidea</taxon>
        <taxon>Isotomidae</taxon>
        <taxon>Proisotominae</taxon>
        <taxon>Folsomia</taxon>
    </lineage>
</organism>
<dbReference type="InterPro" id="IPR015915">
    <property type="entry name" value="Kelch-typ_b-propeller"/>
</dbReference>
<gene>
    <name evidence="2" type="ORF">Fcan01_01366</name>
</gene>
<keyword evidence="3" id="KW-1185">Reference proteome</keyword>
<proteinExistence type="predicted"/>
<evidence type="ECO:0000313" key="2">
    <source>
        <dbReference type="EMBL" id="OXA62921.1"/>
    </source>
</evidence>
<dbReference type="OrthoDB" id="432528at2759"/>
<reference evidence="2 3" key="1">
    <citation type="submission" date="2015-12" db="EMBL/GenBank/DDBJ databases">
        <title>The genome of Folsomia candida.</title>
        <authorList>
            <person name="Faddeeva A."/>
            <person name="Derks M.F."/>
            <person name="Anvar Y."/>
            <person name="Smit S."/>
            <person name="Van Straalen N."/>
            <person name="Roelofs D."/>
        </authorList>
    </citation>
    <scope>NUCLEOTIDE SEQUENCE [LARGE SCALE GENOMIC DNA]</scope>
    <source>
        <strain evidence="2 3">VU population</strain>
        <tissue evidence="2">Whole body</tissue>
    </source>
</reference>
<protein>
    <submittedName>
        <fullName evidence="2">Uncharacterized protein</fullName>
    </submittedName>
</protein>
<evidence type="ECO:0000256" key="1">
    <source>
        <dbReference type="SAM" id="SignalP"/>
    </source>
</evidence>
<feature type="chain" id="PRO_5012691670" evidence="1">
    <location>
        <begin position="26"/>
        <end position="357"/>
    </location>
</feature>
<keyword evidence="1" id="KW-0732">Signal</keyword>
<dbReference type="SUPFAM" id="SSF117281">
    <property type="entry name" value="Kelch motif"/>
    <property type="match status" value="1"/>
</dbReference>
<comment type="caution">
    <text evidence="2">The sequence shown here is derived from an EMBL/GenBank/DDBJ whole genome shotgun (WGS) entry which is preliminary data.</text>
</comment>
<sequence>MFSSNLFILLATSLVLANFPSVVHSQTLEAVLTSSKFPYGLTFTGIAYDGDDSIYIFGGLYQEYNSTTTGISDQIYRYSVVSDTLTPVGQFPNPIYGGSVEHDGNGNYFYFGGNLPYDPDQSGSTYSLKIFKFTPSDGQVVQVGTILRYLFRSPCIRYNNTVVILGSSYYSDPAVFAFDMETHQVKWLRDMPQRYMDHTAVWDEAENRAVVFGYKHRPASKSAEPNAVEPFTLYKPTGFGDNEVVDVILPFSFTGLTQATAVVGRAAYVIGSQRPSTSNYIARVNLETLEVERIYVENFIPYYDLSDVDLFYIISAVYVEKLNRIYYFGGRLQFYSFKHTQYIGDVAYIDLAPLGQN</sequence>
<name>A0A226F140_FOLCA</name>
<dbReference type="EMBL" id="LNIX01000001">
    <property type="protein sequence ID" value="OXA62921.1"/>
    <property type="molecule type" value="Genomic_DNA"/>
</dbReference>
<dbReference type="AlphaFoldDB" id="A0A226F140"/>
<evidence type="ECO:0000313" key="3">
    <source>
        <dbReference type="Proteomes" id="UP000198287"/>
    </source>
</evidence>
<accession>A0A226F140</accession>
<dbReference type="Gene3D" id="2.120.10.80">
    <property type="entry name" value="Kelch-type beta propeller"/>
    <property type="match status" value="1"/>
</dbReference>